<sequence length="43" mass="4261">MRDIARCSALPIGAFAPEAAPVLVAGLLALAVAVLVIDSARGT</sequence>
<reference evidence="2 3" key="1">
    <citation type="submission" date="2020-02" db="EMBL/GenBank/DDBJ databases">
        <title>Sequencing the genomes of 1000 actinobacteria strains.</title>
        <authorList>
            <person name="Klenk H.-P."/>
        </authorList>
    </citation>
    <scope>NUCLEOTIDE SEQUENCE [LARGE SCALE GENOMIC DNA]</scope>
    <source>
        <strain evidence="2 3">DSM 19609</strain>
    </source>
</reference>
<gene>
    <name evidence="2" type="ORF">FB473_001377</name>
</gene>
<accession>A0ABX0SEA9</accession>
<evidence type="ECO:0000313" key="2">
    <source>
        <dbReference type="EMBL" id="NIH56732.1"/>
    </source>
</evidence>
<evidence type="ECO:0000313" key="3">
    <source>
        <dbReference type="Proteomes" id="UP000749311"/>
    </source>
</evidence>
<name>A0ABX0SEA9_9ACTN</name>
<keyword evidence="1" id="KW-0472">Membrane</keyword>
<keyword evidence="3" id="KW-1185">Reference proteome</keyword>
<evidence type="ECO:0000256" key="1">
    <source>
        <dbReference type="SAM" id="Phobius"/>
    </source>
</evidence>
<dbReference type="Proteomes" id="UP000749311">
    <property type="component" value="Unassembled WGS sequence"/>
</dbReference>
<keyword evidence="1" id="KW-1133">Transmembrane helix</keyword>
<protein>
    <submittedName>
        <fullName evidence="2">Uncharacterized protein</fullName>
    </submittedName>
</protein>
<comment type="caution">
    <text evidence="2">The sequence shown here is derived from an EMBL/GenBank/DDBJ whole genome shotgun (WGS) entry which is preliminary data.</text>
</comment>
<dbReference type="EMBL" id="JAAMOZ010000001">
    <property type="protein sequence ID" value="NIH56732.1"/>
    <property type="molecule type" value="Genomic_DNA"/>
</dbReference>
<dbReference type="RefSeq" id="WP_279588568.1">
    <property type="nucleotide sequence ID" value="NZ_BAAAOO010000015.1"/>
</dbReference>
<keyword evidence="1" id="KW-0812">Transmembrane</keyword>
<feature type="transmembrane region" description="Helical" evidence="1">
    <location>
        <begin position="19"/>
        <end position="37"/>
    </location>
</feature>
<proteinExistence type="predicted"/>
<organism evidence="2 3">
    <name type="scientific">Brooklawnia cerclae</name>
    <dbReference type="NCBI Taxonomy" id="349934"/>
    <lineage>
        <taxon>Bacteria</taxon>
        <taxon>Bacillati</taxon>
        <taxon>Actinomycetota</taxon>
        <taxon>Actinomycetes</taxon>
        <taxon>Propionibacteriales</taxon>
        <taxon>Propionibacteriaceae</taxon>
        <taxon>Brooklawnia</taxon>
    </lineage>
</organism>